<dbReference type="AlphaFoldDB" id="A0AAU2H0S4"/>
<reference evidence="2" key="1">
    <citation type="submission" date="2022-10" db="EMBL/GenBank/DDBJ databases">
        <title>The complete genomes of actinobacterial strains from the NBC collection.</title>
        <authorList>
            <person name="Joergensen T.S."/>
            <person name="Alvarez Arevalo M."/>
            <person name="Sterndorff E.B."/>
            <person name="Faurdal D."/>
            <person name="Vuksanovic O."/>
            <person name="Mourched A.-S."/>
            <person name="Charusanti P."/>
            <person name="Shaw S."/>
            <person name="Blin K."/>
            <person name="Weber T."/>
        </authorList>
    </citation>
    <scope>NUCLEOTIDE SEQUENCE</scope>
    <source>
        <strain evidence="2">NBC_00060</strain>
    </source>
</reference>
<sequence length="235" mass="25353">MGTTRGARRRGRTPLLIAGGAVLGVVAGLCTGYTVQAGRAPTPLPPLSQPVLAQAKGKAPAPLSAAQDRKAASDGDLRNMLLKRPAGASDVDRPAGHDGWLPMSEYAEYYTEPDEEFRNLLSEEFRRAAVADWREGSLGVTIRLVQFRDERVVASQGALESAERWATKEAGHSAAILGSGNGRVYTGGDLDSGGRHRAEAFARRGNVFMELWLDSDEPIAAQKALDLAQRQWERM</sequence>
<gene>
    <name evidence="2" type="ORF">OHV25_19805</name>
</gene>
<proteinExistence type="predicted"/>
<protein>
    <recommendedName>
        <fullName evidence="3">Secreted protein</fullName>
    </recommendedName>
</protein>
<evidence type="ECO:0000256" key="1">
    <source>
        <dbReference type="SAM" id="MobiDB-lite"/>
    </source>
</evidence>
<accession>A0AAU2H0S4</accession>
<feature type="compositionally biased region" description="Basic and acidic residues" evidence="1">
    <location>
        <begin position="67"/>
        <end position="76"/>
    </location>
</feature>
<evidence type="ECO:0000313" key="2">
    <source>
        <dbReference type="EMBL" id="WTU41664.1"/>
    </source>
</evidence>
<organism evidence="2">
    <name type="scientific">Streptomyces sp. NBC_00060</name>
    <dbReference type="NCBI Taxonomy" id="2975636"/>
    <lineage>
        <taxon>Bacteria</taxon>
        <taxon>Bacillati</taxon>
        <taxon>Actinomycetota</taxon>
        <taxon>Actinomycetes</taxon>
        <taxon>Kitasatosporales</taxon>
        <taxon>Streptomycetaceae</taxon>
        <taxon>Streptomyces</taxon>
    </lineage>
</organism>
<evidence type="ECO:0008006" key="3">
    <source>
        <dbReference type="Google" id="ProtNLM"/>
    </source>
</evidence>
<feature type="region of interest" description="Disordered" evidence="1">
    <location>
        <begin position="56"/>
        <end position="76"/>
    </location>
</feature>
<name>A0AAU2H0S4_9ACTN</name>
<dbReference type="EMBL" id="CP108253">
    <property type="protein sequence ID" value="WTU41664.1"/>
    <property type="molecule type" value="Genomic_DNA"/>
</dbReference>